<name>A0A067QS21_ZOONE</name>
<dbReference type="InterPro" id="IPR026622">
    <property type="entry name" value="Mxra7"/>
</dbReference>
<dbReference type="PANTHER" id="PTHR21845">
    <property type="entry name" value="TRANSMEMBRANE ANCHOR PROTEIN 1"/>
    <property type="match status" value="1"/>
</dbReference>
<sequence>MYSSWLSNFRVYCDNLSVYYICTILLSFLAVFLTWWLQDTERKYISDTNYSNEQANDLLEMSNNESILSQIKMSRQKAIVEQLSAGLTEEQLQQEKETERKQLEAIFQLLKEQEDKFHVNSMEELEDQLRLYRR</sequence>
<dbReference type="PANTHER" id="PTHR21845:SF2">
    <property type="entry name" value="MATRIX-REMODELING-ASSOCIATED PROTEIN 7"/>
    <property type="match status" value="1"/>
</dbReference>
<evidence type="ECO:0000313" key="5">
    <source>
        <dbReference type="Proteomes" id="UP000027135"/>
    </source>
</evidence>
<feature type="coiled-coil region" evidence="1">
    <location>
        <begin position="89"/>
        <end position="116"/>
    </location>
</feature>
<dbReference type="Proteomes" id="UP000027135">
    <property type="component" value="Unassembled WGS sequence"/>
</dbReference>
<dbReference type="OrthoDB" id="5983600at2759"/>
<proteinExistence type="predicted"/>
<organism evidence="4 5">
    <name type="scientific">Zootermopsis nevadensis</name>
    <name type="common">Dampwood termite</name>
    <dbReference type="NCBI Taxonomy" id="136037"/>
    <lineage>
        <taxon>Eukaryota</taxon>
        <taxon>Metazoa</taxon>
        <taxon>Ecdysozoa</taxon>
        <taxon>Arthropoda</taxon>
        <taxon>Hexapoda</taxon>
        <taxon>Insecta</taxon>
        <taxon>Pterygota</taxon>
        <taxon>Neoptera</taxon>
        <taxon>Polyneoptera</taxon>
        <taxon>Dictyoptera</taxon>
        <taxon>Blattodea</taxon>
        <taxon>Blattoidea</taxon>
        <taxon>Termitoidae</taxon>
        <taxon>Termopsidae</taxon>
        <taxon>Zootermopsis</taxon>
    </lineage>
</organism>
<dbReference type="EMBL" id="KK852999">
    <property type="protein sequence ID" value="KDR12664.1"/>
    <property type="molecule type" value="Genomic_DNA"/>
</dbReference>
<feature type="domain" description="Matrix-remodeling-associated protein 7 helical" evidence="3">
    <location>
        <begin position="74"/>
        <end position="133"/>
    </location>
</feature>
<dbReference type="InParanoid" id="A0A067QS21"/>
<keyword evidence="1" id="KW-0175">Coiled coil</keyword>
<keyword evidence="5" id="KW-1185">Reference proteome</keyword>
<evidence type="ECO:0000313" key="4">
    <source>
        <dbReference type="EMBL" id="KDR12664.1"/>
    </source>
</evidence>
<keyword evidence="2" id="KW-1133">Transmembrane helix</keyword>
<dbReference type="OMA" id="MGHIMEN"/>
<dbReference type="AlphaFoldDB" id="A0A067QS21"/>
<gene>
    <name evidence="4" type="ORF">L798_13323</name>
</gene>
<protein>
    <recommendedName>
        <fullName evidence="3">Matrix-remodeling-associated protein 7 helical domain-containing protein</fullName>
    </recommendedName>
</protein>
<accession>A0A067QS21</accession>
<dbReference type="eggNOG" id="ENOG502SAE0">
    <property type="taxonomic scope" value="Eukaryota"/>
</dbReference>
<evidence type="ECO:0000259" key="3">
    <source>
        <dbReference type="Pfam" id="PF25473"/>
    </source>
</evidence>
<keyword evidence="2" id="KW-0472">Membrane</keyword>
<reference evidence="4 5" key="1">
    <citation type="journal article" date="2014" name="Nat. Commun.">
        <title>Molecular traces of alternative social organization in a termite genome.</title>
        <authorList>
            <person name="Terrapon N."/>
            <person name="Li C."/>
            <person name="Robertson H.M."/>
            <person name="Ji L."/>
            <person name="Meng X."/>
            <person name="Booth W."/>
            <person name="Chen Z."/>
            <person name="Childers C.P."/>
            <person name="Glastad K.M."/>
            <person name="Gokhale K."/>
            <person name="Gowin J."/>
            <person name="Gronenberg W."/>
            <person name="Hermansen R.A."/>
            <person name="Hu H."/>
            <person name="Hunt B.G."/>
            <person name="Huylmans A.K."/>
            <person name="Khalil S.M."/>
            <person name="Mitchell R.D."/>
            <person name="Munoz-Torres M.C."/>
            <person name="Mustard J.A."/>
            <person name="Pan H."/>
            <person name="Reese J.T."/>
            <person name="Scharf M.E."/>
            <person name="Sun F."/>
            <person name="Vogel H."/>
            <person name="Xiao J."/>
            <person name="Yang W."/>
            <person name="Yang Z."/>
            <person name="Yang Z."/>
            <person name="Zhou J."/>
            <person name="Zhu J."/>
            <person name="Brent C.S."/>
            <person name="Elsik C.G."/>
            <person name="Goodisman M.A."/>
            <person name="Liberles D.A."/>
            <person name="Roe R.M."/>
            <person name="Vargo E.L."/>
            <person name="Vilcinskas A."/>
            <person name="Wang J."/>
            <person name="Bornberg-Bauer E."/>
            <person name="Korb J."/>
            <person name="Zhang G."/>
            <person name="Liebig J."/>
        </authorList>
    </citation>
    <scope>NUCLEOTIDE SEQUENCE [LARGE SCALE GENOMIC DNA]</scope>
    <source>
        <tissue evidence="4">Whole organism</tissue>
    </source>
</reference>
<dbReference type="InterPro" id="IPR057534">
    <property type="entry name" value="MXRA7_helical"/>
</dbReference>
<feature type="transmembrane region" description="Helical" evidence="2">
    <location>
        <begin position="16"/>
        <end position="37"/>
    </location>
</feature>
<evidence type="ECO:0000256" key="2">
    <source>
        <dbReference type="SAM" id="Phobius"/>
    </source>
</evidence>
<evidence type="ECO:0000256" key="1">
    <source>
        <dbReference type="SAM" id="Coils"/>
    </source>
</evidence>
<keyword evidence="2" id="KW-0812">Transmembrane</keyword>
<dbReference type="Pfam" id="PF25473">
    <property type="entry name" value="MXRA7_helical"/>
    <property type="match status" value="1"/>
</dbReference>